<dbReference type="EMBL" id="PQFF01000229">
    <property type="protein sequence ID" value="RHZ72016.1"/>
    <property type="molecule type" value="Genomic_DNA"/>
</dbReference>
<comment type="caution">
    <text evidence="1">The sequence shown here is derived from an EMBL/GenBank/DDBJ whole genome shotgun (WGS) entry which is preliminary data.</text>
</comment>
<dbReference type="OrthoDB" id="2353976at2759"/>
<dbReference type="STRING" id="1348612.A0A397IE15"/>
<keyword evidence="2" id="KW-1185">Reference proteome</keyword>
<name>A0A397IE15_9GLOM</name>
<organism evidence="1 2">
    <name type="scientific">Diversispora epigaea</name>
    <dbReference type="NCBI Taxonomy" id="1348612"/>
    <lineage>
        <taxon>Eukaryota</taxon>
        <taxon>Fungi</taxon>
        <taxon>Fungi incertae sedis</taxon>
        <taxon>Mucoromycota</taxon>
        <taxon>Glomeromycotina</taxon>
        <taxon>Glomeromycetes</taxon>
        <taxon>Diversisporales</taxon>
        <taxon>Diversisporaceae</taxon>
        <taxon>Diversispora</taxon>
    </lineage>
</organism>
<dbReference type="AlphaFoldDB" id="A0A397IE15"/>
<evidence type="ECO:0000313" key="1">
    <source>
        <dbReference type="EMBL" id="RHZ72016.1"/>
    </source>
</evidence>
<accession>A0A397IE15</accession>
<sequence>MYKMYIQEPEYNKETITSDELFKLAKRSRKPKIYNPKTNRMIVINGSAYNRLLHDGYIHWREESLLIPPFNEIPILRKCLSFVYNKIWDIVAEKSLLTKIDRKLSLLEILLKANWNEFVICNLLKFCWNSKETREWRDNILIKFLHCPDLVISKYRPNALYDAFSKADVLGPEHILTIARTLQ</sequence>
<evidence type="ECO:0000313" key="2">
    <source>
        <dbReference type="Proteomes" id="UP000266861"/>
    </source>
</evidence>
<dbReference type="Proteomes" id="UP000266861">
    <property type="component" value="Unassembled WGS sequence"/>
</dbReference>
<reference evidence="1 2" key="1">
    <citation type="submission" date="2018-08" db="EMBL/GenBank/DDBJ databases">
        <title>Genome and evolution of the arbuscular mycorrhizal fungus Diversispora epigaea (formerly Glomus versiforme) and its bacterial endosymbionts.</title>
        <authorList>
            <person name="Sun X."/>
            <person name="Fei Z."/>
            <person name="Harrison M."/>
        </authorList>
    </citation>
    <scope>NUCLEOTIDE SEQUENCE [LARGE SCALE GENOMIC DNA]</scope>
    <source>
        <strain evidence="1 2">IT104</strain>
    </source>
</reference>
<proteinExistence type="predicted"/>
<gene>
    <name evidence="1" type="ORF">Glove_248g45</name>
</gene>
<protein>
    <submittedName>
        <fullName evidence="1">Uncharacterized protein</fullName>
    </submittedName>
</protein>